<feature type="transmembrane region" description="Helical" evidence="1">
    <location>
        <begin position="21"/>
        <end position="41"/>
    </location>
</feature>
<dbReference type="Proteomes" id="UP000013569">
    <property type="component" value="Unassembled WGS sequence"/>
</dbReference>
<evidence type="ECO:0000313" key="3">
    <source>
        <dbReference type="Proteomes" id="UP000013569"/>
    </source>
</evidence>
<feature type="transmembrane region" description="Helical" evidence="1">
    <location>
        <begin position="47"/>
        <end position="69"/>
    </location>
</feature>
<dbReference type="PATRIC" id="fig|1316928.3.peg.3591"/>
<dbReference type="AlphaFoldDB" id="R7Y5Z1"/>
<dbReference type="PROSITE" id="PS51257">
    <property type="entry name" value="PROKAR_LIPOPROTEIN"/>
    <property type="match status" value="1"/>
</dbReference>
<name>R7Y5Z1_9ACTN</name>
<keyword evidence="1" id="KW-1133">Transmembrane helix</keyword>
<comment type="caution">
    <text evidence="2">The sequence shown here is derived from an EMBL/GenBank/DDBJ whole genome shotgun (WGS) entry which is preliminary data.</text>
</comment>
<proteinExistence type="predicted"/>
<evidence type="ECO:0000256" key="1">
    <source>
        <dbReference type="SAM" id="Phobius"/>
    </source>
</evidence>
<protein>
    <submittedName>
        <fullName evidence="2">Uncharacterized protein</fullName>
    </submittedName>
</protein>
<reference evidence="2 3" key="1">
    <citation type="journal article" date="2013" name="Genome Announc.">
        <title>Draft Genome Sequence of a Benzothiophene-Desulfurizing Bacterium, Gordona terrae Strain C-6.</title>
        <authorList>
            <person name="Wang W."/>
            <person name="Ma T."/>
            <person name="Ren Y."/>
            <person name="Li G."/>
        </authorList>
    </citation>
    <scope>NUCLEOTIDE SEQUENCE [LARGE SCALE GENOMIC DNA]</scope>
    <source>
        <strain evidence="2 3">C-6</strain>
    </source>
</reference>
<sequence length="72" mass="7904">MHARATGIQERVRPVRAMAGWFGVAACDVVAYALAALSFAADWQMPAWRTMIPFTDPLLSGLVAFRVVVGRR</sequence>
<keyword evidence="1" id="KW-0472">Membrane</keyword>
<organism evidence="2 3">
    <name type="scientific">Gordonia terrae C-6</name>
    <dbReference type="NCBI Taxonomy" id="1316928"/>
    <lineage>
        <taxon>Bacteria</taxon>
        <taxon>Bacillati</taxon>
        <taxon>Actinomycetota</taxon>
        <taxon>Actinomycetes</taxon>
        <taxon>Mycobacteriales</taxon>
        <taxon>Gordoniaceae</taxon>
        <taxon>Gordonia</taxon>
    </lineage>
</organism>
<evidence type="ECO:0000313" key="2">
    <source>
        <dbReference type="EMBL" id="EON31441.1"/>
    </source>
</evidence>
<accession>R7Y5Z1</accession>
<dbReference type="EMBL" id="AQPW01000025">
    <property type="protein sequence ID" value="EON31441.1"/>
    <property type="molecule type" value="Genomic_DNA"/>
</dbReference>
<gene>
    <name evidence="2" type="ORF">GTC6_17774</name>
</gene>
<keyword evidence="1" id="KW-0812">Transmembrane</keyword>